<name>A0A0G4FY30_9ALVE</name>
<feature type="compositionally biased region" description="Polar residues" evidence="1">
    <location>
        <begin position="324"/>
        <end position="341"/>
    </location>
</feature>
<organism evidence="2">
    <name type="scientific">Chromera velia CCMP2878</name>
    <dbReference type="NCBI Taxonomy" id="1169474"/>
    <lineage>
        <taxon>Eukaryota</taxon>
        <taxon>Sar</taxon>
        <taxon>Alveolata</taxon>
        <taxon>Colpodellida</taxon>
        <taxon>Chromeraceae</taxon>
        <taxon>Chromera</taxon>
    </lineage>
</organism>
<dbReference type="EMBL" id="CDMZ01000714">
    <property type="protein sequence ID" value="CEM20059.1"/>
    <property type="molecule type" value="Genomic_DNA"/>
</dbReference>
<feature type="compositionally biased region" description="Gly residues" evidence="1">
    <location>
        <begin position="115"/>
        <end position="125"/>
    </location>
</feature>
<protein>
    <submittedName>
        <fullName evidence="2">Uncharacterized protein</fullName>
    </submittedName>
</protein>
<feature type="region of interest" description="Disordered" evidence="1">
    <location>
        <begin position="264"/>
        <end position="356"/>
    </location>
</feature>
<reference evidence="2" key="1">
    <citation type="submission" date="2014-11" db="EMBL/GenBank/DDBJ databases">
        <authorList>
            <person name="Otto D Thomas"/>
            <person name="Naeem Raeece"/>
        </authorList>
    </citation>
    <scope>NUCLEOTIDE SEQUENCE</scope>
</reference>
<accession>A0A0G4FY30</accession>
<sequence>MWTPATRDNVATVLQWHKPSGRSATNQWKTEAQEQFRGYVYRSTATAPAHTGGPAGIPSPMRTRPIPQNEAGIGRAPAPPPAPTRPMEPPPRATTVAPSPPPTQTAPPPAVVPSGFGGDTPGSKGGVKRTRGGATTQRPAGETQRGGGWAYKACNGKTFVGFGDDVEVRGGGGREILVEKGTRNPVNFRRPFRNHQEWPVDKMNAATIARVDPDGVMEGGYPLPLPSEVANRGKGRYFATTTHFYPRPQPRQAPDPVPIRIHAGEPSVRGGNLATLEDTRVVSGWQDPSAQEGGGRRAETAVQTPNGPLSAADLEDNREAWRSSPYSTLYNPQTYKSSESSAIRRGNGNGKHSSGV</sequence>
<feature type="compositionally biased region" description="Low complexity" evidence="1">
    <location>
        <begin position="44"/>
        <end position="58"/>
    </location>
</feature>
<proteinExistence type="predicted"/>
<dbReference type="VEuPathDB" id="CryptoDB:Cvel_19250"/>
<dbReference type="AlphaFoldDB" id="A0A0G4FY30"/>
<gene>
    <name evidence="2" type="ORF">Cvel_19250</name>
</gene>
<evidence type="ECO:0000313" key="2">
    <source>
        <dbReference type="EMBL" id="CEM20059.1"/>
    </source>
</evidence>
<evidence type="ECO:0000256" key="1">
    <source>
        <dbReference type="SAM" id="MobiDB-lite"/>
    </source>
</evidence>
<feature type="compositionally biased region" description="Pro residues" evidence="1">
    <location>
        <begin position="77"/>
        <end position="111"/>
    </location>
</feature>
<feature type="region of interest" description="Disordered" evidence="1">
    <location>
        <begin position="44"/>
        <end position="147"/>
    </location>
</feature>